<dbReference type="EMBL" id="SACL01000005">
    <property type="protein sequence ID" value="RVT95575.1"/>
    <property type="molecule type" value="Genomic_DNA"/>
</dbReference>
<dbReference type="SUPFAM" id="SSF52343">
    <property type="entry name" value="Ferredoxin reductase-like, C-terminal NADP-linked domain"/>
    <property type="match status" value="1"/>
</dbReference>
<dbReference type="RefSeq" id="WP_127788433.1">
    <property type="nucleotide sequence ID" value="NZ_SACL01000005.1"/>
</dbReference>
<dbReference type="OrthoDB" id="9759518at2"/>
<dbReference type="SUPFAM" id="SSF53706">
    <property type="entry name" value="Formate dehydrogenase/DMSO reductase, domains 1-3"/>
    <property type="match status" value="1"/>
</dbReference>
<dbReference type="CDD" id="cd00207">
    <property type="entry name" value="fer2"/>
    <property type="match status" value="1"/>
</dbReference>
<dbReference type="InterPro" id="IPR012675">
    <property type="entry name" value="Beta-grasp_dom_sf"/>
</dbReference>
<evidence type="ECO:0000256" key="6">
    <source>
        <dbReference type="ARBA" id="ARBA00023004"/>
    </source>
</evidence>
<dbReference type="PANTHER" id="PTHR43742">
    <property type="entry name" value="TRIMETHYLAMINE-N-OXIDE REDUCTASE"/>
    <property type="match status" value="1"/>
</dbReference>
<dbReference type="InterPro" id="IPR006656">
    <property type="entry name" value="Mopterin_OxRdtase"/>
</dbReference>
<evidence type="ECO:0000256" key="5">
    <source>
        <dbReference type="ARBA" id="ARBA00023002"/>
    </source>
</evidence>
<dbReference type="GO" id="GO:0016491">
    <property type="term" value="F:oxidoreductase activity"/>
    <property type="evidence" value="ECO:0007669"/>
    <property type="project" value="UniProtKB-KW"/>
</dbReference>
<dbReference type="Pfam" id="PF00175">
    <property type="entry name" value="NAD_binding_1"/>
    <property type="match status" value="1"/>
</dbReference>
<dbReference type="InterPro" id="IPR039261">
    <property type="entry name" value="FNR_nucleotide-bd"/>
</dbReference>
<dbReference type="InterPro" id="IPR037949">
    <property type="entry name" value="MopB_CT_Acetylene-hydratase"/>
</dbReference>
<dbReference type="PROSITE" id="PS51384">
    <property type="entry name" value="FAD_FR"/>
    <property type="match status" value="1"/>
</dbReference>
<evidence type="ECO:0000256" key="1">
    <source>
        <dbReference type="ARBA" id="ARBA00001942"/>
    </source>
</evidence>
<dbReference type="Pfam" id="PF04879">
    <property type="entry name" value="Molybdop_Fe4S4"/>
    <property type="match status" value="1"/>
</dbReference>
<gene>
    <name evidence="11" type="ORF">EOD42_15315</name>
</gene>
<keyword evidence="5" id="KW-0560">Oxidoreductase</keyword>
<feature type="domain" description="2Fe-2S ferredoxin-type" evidence="8">
    <location>
        <begin position="947"/>
        <end position="1028"/>
    </location>
</feature>
<keyword evidence="4" id="KW-0479">Metal-binding</keyword>
<dbReference type="Gene3D" id="3.40.228.10">
    <property type="entry name" value="Dimethylsulfoxide Reductase, domain 2"/>
    <property type="match status" value="1"/>
</dbReference>
<dbReference type="InterPro" id="IPR050612">
    <property type="entry name" value="Prok_Mopterin_Oxidored"/>
</dbReference>
<dbReference type="Gene3D" id="3.40.50.80">
    <property type="entry name" value="Nucleotide-binding domain of ferredoxin-NADP reductase (FNR) module"/>
    <property type="match status" value="1"/>
</dbReference>
<keyword evidence="12" id="KW-1185">Reference proteome</keyword>
<protein>
    <submittedName>
        <fullName evidence="11">2Fe-2S iron-sulfur cluster binding domain-containing protein</fullName>
    </submittedName>
</protein>
<feature type="domain" description="4Fe-4S Mo/W bis-MGD-type" evidence="10">
    <location>
        <begin position="1"/>
        <end position="56"/>
    </location>
</feature>
<dbReference type="Gene3D" id="2.40.30.10">
    <property type="entry name" value="Translation factors"/>
    <property type="match status" value="1"/>
</dbReference>
<dbReference type="Gene3D" id="2.40.40.20">
    <property type="match status" value="1"/>
</dbReference>
<dbReference type="GO" id="GO:0046872">
    <property type="term" value="F:metal ion binding"/>
    <property type="evidence" value="ECO:0007669"/>
    <property type="project" value="UniProtKB-KW"/>
</dbReference>
<dbReference type="Proteomes" id="UP000282957">
    <property type="component" value="Unassembled WGS sequence"/>
</dbReference>
<dbReference type="AlphaFoldDB" id="A0A437MD67"/>
<evidence type="ECO:0000259" key="9">
    <source>
        <dbReference type="PROSITE" id="PS51384"/>
    </source>
</evidence>
<dbReference type="InterPro" id="IPR009010">
    <property type="entry name" value="Asp_de-COase-like_dom_sf"/>
</dbReference>
<organism evidence="11 12">
    <name type="scientific">Rhodovarius crocodyli</name>
    <dbReference type="NCBI Taxonomy" id="1979269"/>
    <lineage>
        <taxon>Bacteria</taxon>
        <taxon>Pseudomonadati</taxon>
        <taxon>Pseudomonadota</taxon>
        <taxon>Alphaproteobacteria</taxon>
        <taxon>Acetobacterales</taxon>
        <taxon>Roseomonadaceae</taxon>
        <taxon>Rhodovarius</taxon>
    </lineage>
</organism>
<dbReference type="GO" id="GO:0018818">
    <property type="term" value="F:acetylene hydratase activity"/>
    <property type="evidence" value="ECO:0007669"/>
    <property type="project" value="InterPro"/>
</dbReference>
<dbReference type="Pfam" id="PF01568">
    <property type="entry name" value="Molydop_binding"/>
    <property type="match status" value="1"/>
</dbReference>
<dbReference type="GO" id="GO:0051536">
    <property type="term" value="F:iron-sulfur cluster binding"/>
    <property type="evidence" value="ECO:0007669"/>
    <property type="project" value="UniProtKB-KW"/>
</dbReference>
<dbReference type="GO" id="GO:0043546">
    <property type="term" value="F:molybdopterin cofactor binding"/>
    <property type="evidence" value="ECO:0007669"/>
    <property type="project" value="InterPro"/>
</dbReference>
<name>A0A437MD67_9PROT</name>
<evidence type="ECO:0000256" key="3">
    <source>
        <dbReference type="ARBA" id="ARBA00022505"/>
    </source>
</evidence>
<comment type="caution">
    <text evidence="11">The sequence shown here is derived from an EMBL/GenBank/DDBJ whole genome shotgun (WGS) entry which is preliminary data.</text>
</comment>
<evidence type="ECO:0000259" key="8">
    <source>
        <dbReference type="PROSITE" id="PS51085"/>
    </source>
</evidence>
<dbReference type="Pfam" id="PF00111">
    <property type="entry name" value="Fer2"/>
    <property type="match status" value="1"/>
</dbReference>
<dbReference type="SUPFAM" id="SSF54292">
    <property type="entry name" value="2Fe-2S ferredoxin-like"/>
    <property type="match status" value="1"/>
</dbReference>
<dbReference type="InterPro" id="IPR006657">
    <property type="entry name" value="MoPterin_dinucl-bd_dom"/>
</dbReference>
<dbReference type="SUPFAM" id="SSF63380">
    <property type="entry name" value="Riboflavin synthase domain-like"/>
    <property type="match status" value="1"/>
</dbReference>
<keyword evidence="7" id="KW-0411">Iron-sulfur</keyword>
<feature type="domain" description="FAD-binding FR-type" evidence="9">
    <location>
        <begin position="711"/>
        <end position="809"/>
    </location>
</feature>
<dbReference type="Gene3D" id="2.20.25.90">
    <property type="entry name" value="ADC-like domains"/>
    <property type="match status" value="1"/>
</dbReference>
<dbReference type="InterPro" id="IPR006963">
    <property type="entry name" value="Mopterin_OxRdtase_4Fe-4S_dom"/>
</dbReference>
<comment type="similarity">
    <text evidence="2">Belongs to the prokaryotic molybdopterin-containing oxidoreductase family.</text>
</comment>
<evidence type="ECO:0000259" key="10">
    <source>
        <dbReference type="PROSITE" id="PS51669"/>
    </source>
</evidence>
<dbReference type="SUPFAM" id="SSF50692">
    <property type="entry name" value="ADC-like"/>
    <property type="match status" value="1"/>
</dbReference>
<dbReference type="SMART" id="SM00926">
    <property type="entry name" value="Molybdop_Fe4S4"/>
    <property type="match status" value="1"/>
</dbReference>
<dbReference type="PROSITE" id="PS51669">
    <property type="entry name" value="4FE4S_MOW_BIS_MGD"/>
    <property type="match status" value="1"/>
</dbReference>
<dbReference type="PROSITE" id="PS51085">
    <property type="entry name" value="2FE2S_FER_2"/>
    <property type="match status" value="1"/>
</dbReference>
<evidence type="ECO:0000313" key="11">
    <source>
        <dbReference type="EMBL" id="RVT95575.1"/>
    </source>
</evidence>
<accession>A0A437MD67</accession>
<evidence type="ECO:0000256" key="4">
    <source>
        <dbReference type="ARBA" id="ARBA00022723"/>
    </source>
</evidence>
<reference evidence="11 12" key="1">
    <citation type="submission" date="2019-01" db="EMBL/GenBank/DDBJ databases">
        <authorList>
            <person name="Chen W.-M."/>
        </authorList>
    </citation>
    <scope>NUCLEOTIDE SEQUENCE [LARGE SCALE GENOMIC DNA]</scope>
    <source>
        <strain evidence="11 12">CCP-6</strain>
    </source>
</reference>
<dbReference type="InterPro" id="IPR001433">
    <property type="entry name" value="OxRdtase_FAD/NAD-bd"/>
</dbReference>
<dbReference type="InterPro" id="IPR017938">
    <property type="entry name" value="Riboflavin_synthase-like_b-brl"/>
</dbReference>
<evidence type="ECO:0000256" key="2">
    <source>
        <dbReference type="ARBA" id="ARBA00010312"/>
    </source>
</evidence>
<comment type="cofactor">
    <cofactor evidence="1">
        <name>Mo-bis(molybdopterin guanine dinucleotide)</name>
        <dbReference type="ChEBI" id="CHEBI:60539"/>
    </cofactor>
</comment>
<dbReference type="CDD" id="cd02781">
    <property type="entry name" value="MopB_CT_Acetylene-hydratase"/>
    <property type="match status" value="1"/>
</dbReference>
<dbReference type="InterPro" id="IPR036010">
    <property type="entry name" value="2Fe-2S_ferredoxin-like_sf"/>
</dbReference>
<sequence>MARVSGFCTLCRSRCGTINTIEDGRLVKVEPDPSHPTGAAICAKGRAGPEIAHATNRLTVPLRRTAPKGAADPGWEPITWDAALDEVAARLLAIKAAHGAEAVGFAVTSPSGTPISDAIDWIERLIRVFGSPNTVYATEICNWHKDSAHAFTFGTGITVPDYRNAELILLWGHNPSHTWLAQAEAVAAGQKRGAKLMVVDPRRTGSAAQADHWLQLRPGTDAALALGLIREVIAQGGYDAEFVRRWTNAEQLVEGRPVFELLTEAVALWTPERTAAETGVPAAQIIAAARAIGASRATSYYCWTGVGQHGNATQTDRAIAILMALTGTWDVAGGNREIRRQPARKVSGQHLLPPGQAEKALGLAERPIGPPAMGYITADDLYTAVLEGRPYPVRALVGMGANMLVSQGDTARAEAALKALDFHVQTDLFETPTARFADILLPVSALWEREGLRIGFELTEAAEELVQLRTRMLEPQGQARSDLEITFALATRLGLGEHFFGGDMDAARNWQLEPLGIDLAALRARPEGIRVPLAQTTRLYAQRSPAFATESGLIELYSDKLLRHGQAPLPFHRPVPQPDPAFPLRLTTAKNGFYCHSQQRGFASLRRRSPDPVAEIAPEAAAARGITEGDWLVLATPAGEARFRARIDASLAADVVVAEYGWWQACEPLGEPAPTASSYNALVASLGADPISGSVPMRGIACEARRAGNAAWAGEMVVRALQPEAPDVTSVLLAAPDGRPLPGFLPGQYLPVTLGGVERRYSLSAAPADTYRLTVKRVPGGIGSGHVNDVLRVGDVLPARPPGGHFTMPVRAHFPLVLVAAGIGITPFMALLEAMVGQADAARVVLHYAFRGAAHEVFGTRLRELESLLPALTVMRHDSREGPRFAVADVSPDMIAARARFYLCGPPAMLRETTEALVARGVPRFDIFQEAFLAPPPAEPPPPDAVFPVRFARSGLDAVWRPQDGSLLDLAEAHGLKPPSGCRTGQCESCALRVIEGTARHLVTVNVDDPDCCLACQAVPNTALVIDA</sequence>
<dbReference type="PANTHER" id="PTHR43742:SF6">
    <property type="entry name" value="OXIDOREDUCTASE YYAE-RELATED"/>
    <property type="match status" value="1"/>
</dbReference>
<dbReference type="InterPro" id="IPR017927">
    <property type="entry name" value="FAD-bd_FR_type"/>
</dbReference>
<dbReference type="Gene3D" id="3.10.20.30">
    <property type="match status" value="1"/>
</dbReference>
<dbReference type="PRINTS" id="PR00410">
    <property type="entry name" value="PHEHYDRXLASE"/>
</dbReference>
<evidence type="ECO:0000256" key="7">
    <source>
        <dbReference type="ARBA" id="ARBA00023014"/>
    </source>
</evidence>
<dbReference type="InterPro" id="IPR006655">
    <property type="entry name" value="Mopterin_OxRdtase_prok_CS"/>
</dbReference>
<evidence type="ECO:0000313" key="12">
    <source>
        <dbReference type="Proteomes" id="UP000282957"/>
    </source>
</evidence>
<dbReference type="PROSITE" id="PS00490">
    <property type="entry name" value="MOLYBDOPTERIN_PROK_2"/>
    <property type="match status" value="1"/>
</dbReference>
<keyword evidence="3" id="KW-0500">Molybdenum</keyword>
<dbReference type="Pfam" id="PF00384">
    <property type="entry name" value="Molybdopterin"/>
    <property type="match status" value="1"/>
</dbReference>
<proteinExistence type="inferred from homology"/>
<dbReference type="InterPro" id="IPR001041">
    <property type="entry name" value="2Fe-2S_ferredoxin-type"/>
</dbReference>
<keyword evidence="6" id="KW-0408">Iron</keyword>
<dbReference type="Gene3D" id="3.40.50.740">
    <property type="match status" value="1"/>
</dbReference>